<keyword evidence="2" id="KW-1185">Reference proteome</keyword>
<sequence length="65" mass="7143">MAKAGEHVVLKSRAGSFRIFPDDGSNTIDAPRDLMKELRNALTEVKEAMAGKRKLQSADSLLDEL</sequence>
<organism evidence="1 2">
    <name type="scientific">Hallella faecis</name>
    <dbReference type="NCBI Taxonomy" id="2841596"/>
    <lineage>
        <taxon>Bacteria</taxon>
        <taxon>Pseudomonadati</taxon>
        <taxon>Bacteroidota</taxon>
        <taxon>Bacteroidia</taxon>
        <taxon>Bacteroidales</taxon>
        <taxon>Prevotellaceae</taxon>
        <taxon>Hallella</taxon>
    </lineage>
</organism>
<dbReference type="RefSeq" id="WP_252345012.1">
    <property type="nucleotide sequence ID" value="NZ_JAHKBE010000128.1"/>
</dbReference>
<accession>A0ABV1FU19</accession>
<dbReference type="EMBL" id="JBBNFP010000124">
    <property type="protein sequence ID" value="MEQ2487904.1"/>
    <property type="molecule type" value="Genomic_DNA"/>
</dbReference>
<comment type="caution">
    <text evidence="1">The sequence shown here is derived from an EMBL/GenBank/DDBJ whole genome shotgun (WGS) entry which is preliminary data.</text>
</comment>
<dbReference type="Proteomes" id="UP001487296">
    <property type="component" value="Unassembled WGS sequence"/>
</dbReference>
<reference evidence="1 2" key="1">
    <citation type="submission" date="2024-04" db="EMBL/GenBank/DDBJ databases">
        <title>Human intestinal bacterial collection.</title>
        <authorList>
            <person name="Pauvert C."/>
            <person name="Hitch T.C.A."/>
            <person name="Clavel T."/>
        </authorList>
    </citation>
    <scope>NUCLEOTIDE SEQUENCE [LARGE SCALE GENOMIC DNA]</scope>
    <source>
        <strain evidence="1 2">CLA-AA-H145</strain>
    </source>
</reference>
<name>A0ABV1FU19_9BACT</name>
<gene>
    <name evidence="1" type="ORF">AAAT34_12760</name>
</gene>
<evidence type="ECO:0000313" key="1">
    <source>
        <dbReference type="EMBL" id="MEQ2487904.1"/>
    </source>
</evidence>
<proteinExistence type="predicted"/>
<evidence type="ECO:0000313" key="2">
    <source>
        <dbReference type="Proteomes" id="UP001487296"/>
    </source>
</evidence>
<protein>
    <submittedName>
        <fullName evidence="1">Prevent-host-death family protein</fullName>
    </submittedName>
</protein>